<keyword evidence="3" id="KW-1185">Reference proteome</keyword>
<feature type="compositionally biased region" description="Polar residues" evidence="1">
    <location>
        <begin position="226"/>
        <end position="251"/>
    </location>
</feature>
<evidence type="ECO:0000256" key="1">
    <source>
        <dbReference type="SAM" id="MobiDB-lite"/>
    </source>
</evidence>
<dbReference type="EMBL" id="LIAE01010657">
    <property type="protein sequence ID" value="PAV57164.1"/>
    <property type="molecule type" value="Genomic_DNA"/>
</dbReference>
<reference evidence="2 3" key="1">
    <citation type="journal article" date="2017" name="Curr. Biol.">
        <title>Genome architecture and evolution of a unichromosomal asexual nematode.</title>
        <authorList>
            <person name="Fradin H."/>
            <person name="Zegar C."/>
            <person name="Gutwein M."/>
            <person name="Lucas J."/>
            <person name="Kovtun M."/>
            <person name="Corcoran D."/>
            <person name="Baugh L.R."/>
            <person name="Kiontke K."/>
            <person name="Gunsalus K."/>
            <person name="Fitch D.H."/>
            <person name="Piano F."/>
        </authorList>
    </citation>
    <scope>NUCLEOTIDE SEQUENCE [LARGE SCALE GENOMIC DNA]</scope>
    <source>
        <strain evidence="2">PF1309</strain>
    </source>
</reference>
<gene>
    <name evidence="2" type="ORF">WR25_26177</name>
</gene>
<dbReference type="AlphaFoldDB" id="A0A2A2J6B7"/>
<proteinExistence type="predicted"/>
<accession>A0A2A2J6B7</accession>
<feature type="region of interest" description="Disordered" evidence="1">
    <location>
        <begin position="226"/>
        <end position="271"/>
    </location>
</feature>
<comment type="caution">
    <text evidence="2">The sequence shown here is derived from an EMBL/GenBank/DDBJ whole genome shotgun (WGS) entry which is preliminary data.</text>
</comment>
<evidence type="ECO:0000313" key="2">
    <source>
        <dbReference type="EMBL" id="PAV57164.1"/>
    </source>
</evidence>
<feature type="region of interest" description="Disordered" evidence="1">
    <location>
        <begin position="152"/>
        <end position="176"/>
    </location>
</feature>
<name>A0A2A2J6B7_9BILA</name>
<protein>
    <submittedName>
        <fullName evidence="2">Uncharacterized protein</fullName>
    </submittedName>
</protein>
<sequence length="271" mass="29951">MSTRSKIMKKLLNMFRKEPDSNMTLRTSRLSSSEPDLLIDRPSELQDQILFALSRDLDNNCLQYQSCQDLTEVGKRDPLGPRDSAANYFTPRATIKKVDFITPKHSISETPINMVSNVVPFFKTPQSEPDTTQKHHHSNLIGYMTGRGHRIAAGDADSKPRRQAFTESKSQSHFKQSREILDALDAAKLKLKAMSEDMKNPPLLASNRNIAASLSSLNDPNRVQFSLSQTPPQTSGLASGLTSGVTANSAPPISHPHGHGLSPILHNLTKE</sequence>
<organism evidence="2 3">
    <name type="scientific">Diploscapter pachys</name>
    <dbReference type="NCBI Taxonomy" id="2018661"/>
    <lineage>
        <taxon>Eukaryota</taxon>
        <taxon>Metazoa</taxon>
        <taxon>Ecdysozoa</taxon>
        <taxon>Nematoda</taxon>
        <taxon>Chromadorea</taxon>
        <taxon>Rhabditida</taxon>
        <taxon>Rhabditina</taxon>
        <taxon>Rhabditomorpha</taxon>
        <taxon>Rhabditoidea</taxon>
        <taxon>Rhabditidae</taxon>
        <taxon>Diploscapter</taxon>
    </lineage>
</organism>
<evidence type="ECO:0000313" key="3">
    <source>
        <dbReference type="Proteomes" id="UP000218231"/>
    </source>
</evidence>
<dbReference type="Proteomes" id="UP000218231">
    <property type="component" value="Unassembled WGS sequence"/>
</dbReference>
<feature type="compositionally biased region" description="Polar residues" evidence="1">
    <location>
        <begin position="165"/>
        <end position="174"/>
    </location>
</feature>